<dbReference type="AlphaFoldDB" id="F9Q6J1"/>
<evidence type="ECO:0000313" key="2">
    <source>
        <dbReference type="Proteomes" id="UP000006235"/>
    </source>
</evidence>
<sequence>MFFQECANVAPELEALLIVAESFKDYFRDNIYTDLLIFEDDIASISSLILIF</sequence>
<reference evidence="1 2" key="1">
    <citation type="submission" date="2011-07" db="EMBL/GenBank/DDBJ databases">
        <authorList>
            <person name="Harkins D.M."/>
            <person name="Madupu R."/>
            <person name="Durkin A.S."/>
            <person name="Torralba M."/>
            <person name="Methe B."/>
            <person name="Sutton G.G."/>
            <person name="Nelson K.E."/>
        </authorList>
    </citation>
    <scope>NUCLEOTIDE SEQUENCE [LARGE SCALE GENOMIC DNA]</scope>
    <source>
        <strain evidence="1 2">HK 85</strain>
    </source>
</reference>
<accession>F9Q6J1</accession>
<protein>
    <submittedName>
        <fullName evidence="1">Uncharacterized protein</fullName>
    </submittedName>
</protein>
<comment type="caution">
    <text evidence="1">The sequence shown here is derived from an EMBL/GenBank/DDBJ whole genome shotgun (WGS) entry which is preliminary data.</text>
</comment>
<name>F9Q6J1_9PAST</name>
<dbReference type="Proteomes" id="UP000006235">
    <property type="component" value="Unassembled WGS sequence"/>
</dbReference>
<dbReference type="EMBL" id="AFUV01000004">
    <property type="protein sequence ID" value="EGV07214.1"/>
    <property type="molecule type" value="Genomic_DNA"/>
</dbReference>
<evidence type="ECO:0000313" key="1">
    <source>
        <dbReference type="EMBL" id="EGV07214.1"/>
    </source>
</evidence>
<gene>
    <name evidence="1" type="ORF">HMPREF9952_2256</name>
</gene>
<proteinExistence type="predicted"/>
<organism evidence="1 2">
    <name type="scientific">Haemophilus pittmaniae HK 85</name>
    <dbReference type="NCBI Taxonomy" id="1035188"/>
    <lineage>
        <taxon>Bacteria</taxon>
        <taxon>Pseudomonadati</taxon>
        <taxon>Pseudomonadota</taxon>
        <taxon>Gammaproteobacteria</taxon>
        <taxon>Pasteurellales</taxon>
        <taxon>Pasteurellaceae</taxon>
        <taxon>Haemophilus</taxon>
    </lineage>
</organism>